<dbReference type="Proteomes" id="UP001168990">
    <property type="component" value="Unassembled WGS sequence"/>
</dbReference>
<evidence type="ECO:0000313" key="2">
    <source>
        <dbReference type="Proteomes" id="UP001168990"/>
    </source>
</evidence>
<comment type="caution">
    <text evidence="1">The sequence shown here is derived from an EMBL/GenBank/DDBJ whole genome shotgun (WGS) entry which is preliminary data.</text>
</comment>
<dbReference type="EMBL" id="JAQQBS010000286">
    <property type="protein sequence ID" value="KAK0169479.1"/>
    <property type="molecule type" value="Genomic_DNA"/>
</dbReference>
<sequence>MCLPCESGYLRRHSEFYYGSSEYNRYWVFPYIRFKPYKKKWLFSNFQTMNIFQTTALVERIFSSIRAFKAATSCKTKLAKNYNRNQFVMSDINVKKFALIWWLECKQTGIISTGLLPKNHGGIGSTIKLMWENPVNKKRRRYEARILALG</sequence>
<name>A0AA39KPZ5_9HYME</name>
<keyword evidence="2" id="KW-1185">Reference proteome</keyword>
<reference evidence="1" key="2">
    <citation type="submission" date="2023-03" db="EMBL/GenBank/DDBJ databases">
        <authorList>
            <person name="Inwood S.N."/>
            <person name="Skelly J.G."/>
            <person name="Guhlin J."/>
            <person name="Harrop T.W.R."/>
            <person name="Goldson S.G."/>
            <person name="Dearden P.K."/>
        </authorList>
    </citation>
    <scope>NUCLEOTIDE SEQUENCE</scope>
    <source>
        <strain evidence="1">Irish</strain>
        <tissue evidence="1">Whole body</tissue>
    </source>
</reference>
<proteinExistence type="predicted"/>
<gene>
    <name evidence="1" type="ORF">PV328_011988</name>
</gene>
<accession>A0AA39KPZ5</accession>
<protein>
    <submittedName>
        <fullName evidence="1">Uncharacterized protein</fullName>
    </submittedName>
</protein>
<reference evidence="1" key="1">
    <citation type="journal article" date="2023" name="bioRxiv">
        <title>Scaffold-level genome assemblies of two parasitoid biocontrol wasps reveal the parthenogenesis mechanism and an associated novel virus.</title>
        <authorList>
            <person name="Inwood S."/>
            <person name="Skelly J."/>
            <person name="Guhlin J."/>
            <person name="Harrop T."/>
            <person name="Goldson S."/>
            <person name="Dearden P."/>
        </authorList>
    </citation>
    <scope>NUCLEOTIDE SEQUENCE</scope>
    <source>
        <strain evidence="1">Irish</strain>
        <tissue evidence="1">Whole body</tissue>
    </source>
</reference>
<evidence type="ECO:0000313" key="1">
    <source>
        <dbReference type="EMBL" id="KAK0169479.1"/>
    </source>
</evidence>
<organism evidence="1 2">
    <name type="scientific">Microctonus aethiopoides</name>
    <dbReference type="NCBI Taxonomy" id="144406"/>
    <lineage>
        <taxon>Eukaryota</taxon>
        <taxon>Metazoa</taxon>
        <taxon>Ecdysozoa</taxon>
        <taxon>Arthropoda</taxon>
        <taxon>Hexapoda</taxon>
        <taxon>Insecta</taxon>
        <taxon>Pterygota</taxon>
        <taxon>Neoptera</taxon>
        <taxon>Endopterygota</taxon>
        <taxon>Hymenoptera</taxon>
        <taxon>Apocrita</taxon>
        <taxon>Ichneumonoidea</taxon>
        <taxon>Braconidae</taxon>
        <taxon>Euphorinae</taxon>
        <taxon>Microctonus</taxon>
    </lineage>
</organism>
<feature type="non-terminal residue" evidence="1">
    <location>
        <position position="150"/>
    </location>
</feature>
<dbReference type="AlphaFoldDB" id="A0AA39KPZ5"/>